<dbReference type="InterPro" id="IPR005561">
    <property type="entry name" value="ANTAR"/>
</dbReference>
<dbReference type="InterPro" id="IPR036513">
    <property type="entry name" value="STAS_dom_sf"/>
</dbReference>
<reference evidence="6" key="1">
    <citation type="submission" date="2024-07" db="EMBL/GenBank/DDBJ databases">
        <authorList>
            <person name="Yu S.T."/>
        </authorList>
    </citation>
    <scope>NUCLEOTIDE SEQUENCE</scope>
    <source>
        <strain evidence="6">R39</strain>
    </source>
</reference>
<evidence type="ECO:0000256" key="3">
    <source>
        <dbReference type="SAM" id="MobiDB-lite"/>
    </source>
</evidence>
<dbReference type="InterPro" id="IPR011006">
    <property type="entry name" value="CheY-like_superfamily"/>
</dbReference>
<feature type="region of interest" description="Disordered" evidence="3">
    <location>
        <begin position="122"/>
        <end position="153"/>
    </location>
</feature>
<dbReference type="NCBIfam" id="TIGR00377">
    <property type="entry name" value="ant_ant_sig"/>
    <property type="match status" value="1"/>
</dbReference>
<dbReference type="EMBL" id="CP163441">
    <property type="protein sequence ID" value="XDQ41630.1"/>
    <property type="molecule type" value="Genomic_DNA"/>
</dbReference>
<evidence type="ECO:0000259" key="5">
    <source>
        <dbReference type="PROSITE" id="PS50921"/>
    </source>
</evidence>
<dbReference type="GO" id="GO:0003723">
    <property type="term" value="F:RNA binding"/>
    <property type="evidence" value="ECO:0007669"/>
    <property type="project" value="InterPro"/>
</dbReference>
<comment type="similarity">
    <text evidence="1 2">Belongs to the anti-sigma-factor antagonist family.</text>
</comment>
<protein>
    <recommendedName>
        <fullName evidence="2">Anti-sigma factor antagonist</fullName>
    </recommendedName>
</protein>
<dbReference type="SUPFAM" id="SSF52172">
    <property type="entry name" value="CheY-like"/>
    <property type="match status" value="1"/>
</dbReference>
<feature type="region of interest" description="Disordered" evidence="3">
    <location>
        <begin position="1"/>
        <end position="25"/>
    </location>
</feature>
<dbReference type="AlphaFoldDB" id="A0AB39QJD3"/>
<accession>A0AB39QJD3</accession>
<sequence length="250" mass="26454">MPEPEQPGTGRTLDPAGVREPPDLTIRSRDEGKRTVVTVCGDLDLTSEPQLRRALRAALLRSSHGVELDLRGVGFCDCSGLNVLLNARRQALKEGKQITLRQAGPAVERILEITGALALFTPDTVPDGREDAEGAGEAGEAKDAGDPLPAAGDLGTDLRAEVVQLRRALQTRDTIDLARGILMAAFVLTPEEAWSVLVATSQNTNTKLHRTAGQLVDSIRGGPLPAPTRRQLSAAVTQVAAARVPATALD</sequence>
<evidence type="ECO:0000259" key="4">
    <source>
        <dbReference type="PROSITE" id="PS50801"/>
    </source>
</evidence>
<feature type="domain" description="STAS" evidence="4">
    <location>
        <begin position="24"/>
        <end position="136"/>
    </location>
</feature>
<dbReference type="InterPro" id="IPR058548">
    <property type="entry name" value="MlaB-like_STAS"/>
</dbReference>
<dbReference type="SUPFAM" id="SSF52091">
    <property type="entry name" value="SpoIIaa-like"/>
    <property type="match status" value="1"/>
</dbReference>
<organism evidence="6">
    <name type="scientific">Streptomyces sp. R39</name>
    <dbReference type="NCBI Taxonomy" id="3238631"/>
    <lineage>
        <taxon>Bacteria</taxon>
        <taxon>Bacillati</taxon>
        <taxon>Actinomycetota</taxon>
        <taxon>Actinomycetes</taxon>
        <taxon>Kitasatosporales</taxon>
        <taxon>Streptomycetaceae</taxon>
        <taxon>Streptomyces</taxon>
    </lineage>
</organism>
<gene>
    <name evidence="6" type="ORF">AB5J52_04715</name>
</gene>
<dbReference type="GO" id="GO:0043856">
    <property type="term" value="F:anti-sigma factor antagonist activity"/>
    <property type="evidence" value="ECO:0007669"/>
    <property type="project" value="InterPro"/>
</dbReference>
<feature type="domain" description="ANTAR" evidence="5">
    <location>
        <begin position="155"/>
        <end position="216"/>
    </location>
</feature>
<dbReference type="RefSeq" id="WP_369221246.1">
    <property type="nucleotide sequence ID" value="NZ_CP163441.1"/>
</dbReference>
<dbReference type="SMART" id="SM01012">
    <property type="entry name" value="ANTAR"/>
    <property type="match status" value="1"/>
</dbReference>
<dbReference type="Pfam" id="PF03861">
    <property type="entry name" value="ANTAR"/>
    <property type="match status" value="1"/>
</dbReference>
<dbReference type="Gene3D" id="3.30.750.24">
    <property type="entry name" value="STAS domain"/>
    <property type="match status" value="1"/>
</dbReference>
<name>A0AB39QJD3_9ACTN</name>
<dbReference type="InterPro" id="IPR003658">
    <property type="entry name" value="Anti-sigma_ant"/>
</dbReference>
<dbReference type="Gene3D" id="1.10.10.10">
    <property type="entry name" value="Winged helix-like DNA-binding domain superfamily/Winged helix DNA-binding domain"/>
    <property type="match status" value="1"/>
</dbReference>
<evidence type="ECO:0000256" key="1">
    <source>
        <dbReference type="ARBA" id="ARBA00009013"/>
    </source>
</evidence>
<dbReference type="InterPro" id="IPR036388">
    <property type="entry name" value="WH-like_DNA-bd_sf"/>
</dbReference>
<dbReference type="PROSITE" id="PS50801">
    <property type="entry name" value="STAS"/>
    <property type="match status" value="1"/>
</dbReference>
<dbReference type="PANTHER" id="PTHR33495:SF2">
    <property type="entry name" value="ANTI-SIGMA FACTOR ANTAGONIST TM_1081-RELATED"/>
    <property type="match status" value="1"/>
</dbReference>
<dbReference type="PANTHER" id="PTHR33495">
    <property type="entry name" value="ANTI-SIGMA FACTOR ANTAGONIST TM_1081-RELATED-RELATED"/>
    <property type="match status" value="1"/>
</dbReference>
<dbReference type="Pfam" id="PF13466">
    <property type="entry name" value="STAS_2"/>
    <property type="match status" value="1"/>
</dbReference>
<dbReference type="CDD" id="cd07043">
    <property type="entry name" value="STAS_anti-anti-sigma_factors"/>
    <property type="match status" value="1"/>
</dbReference>
<dbReference type="InterPro" id="IPR002645">
    <property type="entry name" value="STAS_dom"/>
</dbReference>
<dbReference type="PROSITE" id="PS50921">
    <property type="entry name" value="ANTAR"/>
    <property type="match status" value="1"/>
</dbReference>
<evidence type="ECO:0000256" key="2">
    <source>
        <dbReference type="RuleBase" id="RU003749"/>
    </source>
</evidence>
<evidence type="ECO:0000313" key="6">
    <source>
        <dbReference type="EMBL" id="XDQ41630.1"/>
    </source>
</evidence>
<proteinExistence type="inferred from homology"/>